<protein>
    <recommendedName>
        <fullName evidence="3">Myb/SANT-like DNA-binding domain-containing protein</fullName>
    </recommendedName>
</protein>
<evidence type="ECO:0000259" key="3">
    <source>
        <dbReference type="Pfam" id="PF13837"/>
    </source>
</evidence>
<name>A0A9D3PVT6_MEGAT</name>
<evidence type="ECO:0000256" key="2">
    <source>
        <dbReference type="SAM" id="MobiDB-lite"/>
    </source>
</evidence>
<reference evidence="4" key="1">
    <citation type="submission" date="2021-01" db="EMBL/GenBank/DDBJ databases">
        <authorList>
            <person name="Zahm M."/>
            <person name="Roques C."/>
            <person name="Cabau C."/>
            <person name="Klopp C."/>
            <person name="Donnadieu C."/>
            <person name="Jouanno E."/>
            <person name="Lampietro C."/>
            <person name="Louis A."/>
            <person name="Herpin A."/>
            <person name="Echchiki A."/>
            <person name="Berthelot C."/>
            <person name="Parey E."/>
            <person name="Roest-Crollius H."/>
            <person name="Braasch I."/>
            <person name="Postlethwait J."/>
            <person name="Bobe J."/>
            <person name="Montfort J."/>
            <person name="Bouchez O."/>
            <person name="Begum T."/>
            <person name="Mejri S."/>
            <person name="Adams A."/>
            <person name="Chen W.-J."/>
            <person name="Guiguen Y."/>
        </authorList>
    </citation>
    <scope>NUCLEOTIDE SEQUENCE</scope>
    <source>
        <strain evidence="4">YG-15Mar2019-1</strain>
        <tissue evidence="4">Brain</tissue>
    </source>
</reference>
<dbReference type="GO" id="GO:0045893">
    <property type="term" value="P:positive regulation of DNA-templated transcription"/>
    <property type="evidence" value="ECO:0007669"/>
    <property type="project" value="TreeGrafter"/>
</dbReference>
<accession>A0A9D3PVT6</accession>
<dbReference type="Pfam" id="PF13837">
    <property type="entry name" value="Myb_DNA-bind_4"/>
    <property type="match status" value="1"/>
</dbReference>
<feature type="coiled-coil region" evidence="1">
    <location>
        <begin position="206"/>
        <end position="233"/>
    </location>
</feature>
<sequence>MTGIVKRETDIFSTSEFNPRTTQLLIELTQVHWDHYKLNKTQFYQMLHNEFLAHGYNISAQKIRKKWNNLLVTYKRTKSRTRLSGEARITWEYFEALDNLLSQRVGAPLTSSGPTVSTALFPMVAEQPPAPSPAPCTPAPSHTQSPDRQGTHTDSTSSILPSASCQHKPLGTKRKKMASDATDTFLESYEGHALRRTKVLESLANRHTWRNVLAEKRRENREARREKREEETLACLKDISSTLREMSEKQDRIIALLEKRS</sequence>
<evidence type="ECO:0000313" key="4">
    <source>
        <dbReference type="EMBL" id="KAG7468244.1"/>
    </source>
</evidence>
<dbReference type="AlphaFoldDB" id="A0A9D3PVT6"/>
<organism evidence="4 5">
    <name type="scientific">Megalops atlanticus</name>
    <name type="common">Tarpon</name>
    <name type="synonym">Clupea gigantea</name>
    <dbReference type="NCBI Taxonomy" id="7932"/>
    <lineage>
        <taxon>Eukaryota</taxon>
        <taxon>Metazoa</taxon>
        <taxon>Chordata</taxon>
        <taxon>Craniata</taxon>
        <taxon>Vertebrata</taxon>
        <taxon>Euteleostomi</taxon>
        <taxon>Actinopterygii</taxon>
        <taxon>Neopterygii</taxon>
        <taxon>Teleostei</taxon>
        <taxon>Elopiformes</taxon>
        <taxon>Megalopidae</taxon>
        <taxon>Megalops</taxon>
    </lineage>
</organism>
<keyword evidence="1" id="KW-0175">Coiled coil</keyword>
<dbReference type="InterPro" id="IPR044822">
    <property type="entry name" value="Myb_DNA-bind_4"/>
</dbReference>
<feature type="compositionally biased region" description="Pro residues" evidence="2">
    <location>
        <begin position="128"/>
        <end position="138"/>
    </location>
</feature>
<feature type="domain" description="Myb/SANT-like DNA-binding" evidence="3">
    <location>
        <begin position="16"/>
        <end position="100"/>
    </location>
</feature>
<dbReference type="EMBL" id="JAFDVH010000011">
    <property type="protein sequence ID" value="KAG7468244.1"/>
    <property type="molecule type" value="Genomic_DNA"/>
</dbReference>
<keyword evidence="5" id="KW-1185">Reference proteome</keyword>
<dbReference type="Gene3D" id="1.10.10.60">
    <property type="entry name" value="Homeodomain-like"/>
    <property type="match status" value="1"/>
</dbReference>
<dbReference type="PANTHER" id="PTHR22666:SF3">
    <property type="entry name" value="MYB_SANT-LIKE DNA-BINDING DOMAIN-CONTAINING PROTEIN 1"/>
    <property type="match status" value="1"/>
</dbReference>
<evidence type="ECO:0000256" key="1">
    <source>
        <dbReference type="SAM" id="Coils"/>
    </source>
</evidence>
<proteinExistence type="predicted"/>
<evidence type="ECO:0000313" key="5">
    <source>
        <dbReference type="Proteomes" id="UP001046870"/>
    </source>
</evidence>
<dbReference type="OrthoDB" id="8902093at2759"/>
<dbReference type="InterPro" id="IPR026095">
    <property type="entry name" value="Myb/SANT-like_DNA-bd_dom_prot"/>
</dbReference>
<dbReference type="PANTHER" id="PTHR22666">
    <property type="entry name" value="MYB_SANT-LIKE DNA-BINDING DOMAIN-CONTAINING PROTEIN 1"/>
    <property type="match status" value="1"/>
</dbReference>
<dbReference type="GO" id="GO:0016604">
    <property type="term" value="C:nuclear body"/>
    <property type="evidence" value="ECO:0007669"/>
    <property type="project" value="TreeGrafter"/>
</dbReference>
<comment type="caution">
    <text evidence="4">The sequence shown here is derived from an EMBL/GenBank/DDBJ whole genome shotgun (WGS) entry which is preliminary data.</text>
</comment>
<dbReference type="Proteomes" id="UP001046870">
    <property type="component" value="Chromosome 11"/>
</dbReference>
<feature type="compositionally biased region" description="Polar residues" evidence="2">
    <location>
        <begin position="141"/>
        <end position="165"/>
    </location>
</feature>
<feature type="region of interest" description="Disordered" evidence="2">
    <location>
        <begin position="125"/>
        <end position="176"/>
    </location>
</feature>
<gene>
    <name evidence="4" type="ORF">MATL_G00140930</name>
</gene>